<feature type="region of interest" description="Disordered" evidence="1">
    <location>
        <begin position="157"/>
        <end position="243"/>
    </location>
</feature>
<dbReference type="AlphaFoldDB" id="T0SBQ2"/>
<organism evidence="2 3">
    <name type="scientific">Saprolegnia diclina (strain VS20)</name>
    <dbReference type="NCBI Taxonomy" id="1156394"/>
    <lineage>
        <taxon>Eukaryota</taxon>
        <taxon>Sar</taxon>
        <taxon>Stramenopiles</taxon>
        <taxon>Oomycota</taxon>
        <taxon>Saprolegniomycetes</taxon>
        <taxon>Saprolegniales</taxon>
        <taxon>Saprolegniaceae</taxon>
        <taxon>Saprolegnia</taxon>
    </lineage>
</organism>
<accession>T0SBQ2</accession>
<dbReference type="RefSeq" id="XP_008606676.1">
    <property type="nucleotide sequence ID" value="XM_008608454.1"/>
</dbReference>
<proteinExistence type="predicted"/>
<dbReference type="OMA" id="KPCFERR"/>
<feature type="region of interest" description="Disordered" evidence="1">
    <location>
        <begin position="49"/>
        <end position="81"/>
    </location>
</feature>
<protein>
    <submittedName>
        <fullName evidence="2">Uncharacterized protein</fullName>
    </submittedName>
</protein>
<dbReference type="OrthoDB" id="160528at2759"/>
<reference evidence="2 3" key="1">
    <citation type="submission" date="2012-04" db="EMBL/GenBank/DDBJ databases">
        <title>The Genome Sequence of Saprolegnia declina VS20.</title>
        <authorList>
            <consortium name="The Broad Institute Genome Sequencing Platform"/>
            <person name="Russ C."/>
            <person name="Nusbaum C."/>
            <person name="Tyler B."/>
            <person name="van West P."/>
            <person name="Dieguez-Uribeondo J."/>
            <person name="de Bruijn I."/>
            <person name="Tripathy S."/>
            <person name="Jiang R."/>
            <person name="Young S.K."/>
            <person name="Zeng Q."/>
            <person name="Gargeya S."/>
            <person name="Fitzgerald M."/>
            <person name="Haas B."/>
            <person name="Abouelleil A."/>
            <person name="Alvarado L."/>
            <person name="Arachchi H.M."/>
            <person name="Berlin A."/>
            <person name="Chapman S.B."/>
            <person name="Goldberg J."/>
            <person name="Griggs A."/>
            <person name="Gujja S."/>
            <person name="Hansen M."/>
            <person name="Howarth C."/>
            <person name="Imamovic A."/>
            <person name="Larimer J."/>
            <person name="McCowen C."/>
            <person name="Montmayeur A."/>
            <person name="Murphy C."/>
            <person name="Neiman D."/>
            <person name="Pearson M."/>
            <person name="Priest M."/>
            <person name="Roberts A."/>
            <person name="Saif S."/>
            <person name="Shea T."/>
            <person name="Sisk P."/>
            <person name="Sykes S."/>
            <person name="Wortman J."/>
            <person name="Nusbaum C."/>
            <person name="Birren B."/>
        </authorList>
    </citation>
    <scope>NUCLEOTIDE SEQUENCE [LARGE SCALE GENOMIC DNA]</scope>
    <source>
        <strain evidence="2 3">VS20</strain>
    </source>
</reference>
<evidence type="ECO:0000256" key="1">
    <source>
        <dbReference type="SAM" id="MobiDB-lite"/>
    </source>
</evidence>
<sequence>MAPKPRRTVSTLPWQCQYTYKPCFERRATKRNGELHSLCETHRNKANALQRAYAKKDRDATESESGESSSPTPPEPQHQCQYTYKPCFQPRATKRNGELHSLCEFHRTKANALQQAYAQKKRLKRLSEASPAPINPLPNKRLCIGNLLAADARAFPQPPHYLPPPPPTYHAPPPPSSFVSPMLRGAPGRPTVLPPLRSLHATHSFLQPPPRPPTELYAPPYDGRYYHDGRYPDQSWGDRGPQP</sequence>
<dbReference type="GeneID" id="19943577"/>
<evidence type="ECO:0000313" key="3">
    <source>
        <dbReference type="Proteomes" id="UP000030762"/>
    </source>
</evidence>
<dbReference type="EMBL" id="JH767137">
    <property type="protein sequence ID" value="EQC40202.1"/>
    <property type="molecule type" value="Genomic_DNA"/>
</dbReference>
<dbReference type="InParanoid" id="T0SBQ2"/>
<dbReference type="VEuPathDB" id="FungiDB:SDRG_02850"/>
<evidence type="ECO:0000313" key="2">
    <source>
        <dbReference type="EMBL" id="EQC40202.1"/>
    </source>
</evidence>
<keyword evidence="3" id="KW-1185">Reference proteome</keyword>
<dbReference type="Proteomes" id="UP000030762">
    <property type="component" value="Unassembled WGS sequence"/>
</dbReference>
<name>T0SBQ2_SAPDV</name>
<gene>
    <name evidence="2" type="ORF">SDRG_02850</name>
</gene>
<feature type="compositionally biased region" description="Pro residues" evidence="1">
    <location>
        <begin position="157"/>
        <end position="176"/>
    </location>
</feature>